<name>A0A7W8U6N3_9HYPH</name>
<reference evidence="1 2" key="1">
    <citation type="submission" date="2020-08" db="EMBL/GenBank/DDBJ databases">
        <title>Genomic Encyclopedia of Type Strains, Phase IV (KMG-V): Genome sequencing to study the core and pangenomes of soil and plant-associated prokaryotes.</title>
        <authorList>
            <person name="Whitman W."/>
        </authorList>
    </citation>
    <scope>NUCLEOTIDE SEQUENCE [LARGE SCALE GENOMIC DNA]</scope>
    <source>
        <strain evidence="1 2">SEMIA 4084</strain>
    </source>
</reference>
<keyword evidence="2" id="KW-1185">Reference proteome</keyword>
<gene>
    <name evidence="1" type="ORF">GGD55_000389</name>
</gene>
<evidence type="ECO:0000313" key="2">
    <source>
        <dbReference type="Proteomes" id="UP000585507"/>
    </source>
</evidence>
<comment type="caution">
    <text evidence="1">The sequence shown here is derived from an EMBL/GenBank/DDBJ whole genome shotgun (WGS) entry which is preliminary data.</text>
</comment>
<accession>A0A7W8U6N3</accession>
<organism evidence="1 2">
    <name type="scientific">Rhizobium giardinii</name>
    <dbReference type="NCBI Taxonomy" id="56731"/>
    <lineage>
        <taxon>Bacteria</taxon>
        <taxon>Pseudomonadati</taxon>
        <taxon>Pseudomonadota</taxon>
        <taxon>Alphaproteobacteria</taxon>
        <taxon>Hyphomicrobiales</taxon>
        <taxon>Rhizobiaceae</taxon>
        <taxon>Rhizobium/Agrobacterium group</taxon>
        <taxon>Rhizobium</taxon>
    </lineage>
</organism>
<dbReference type="Proteomes" id="UP000585507">
    <property type="component" value="Unassembled WGS sequence"/>
</dbReference>
<dbReference type="EMBL" id="JACHBK010000001">
    <property type="protein sequence ID" value="MBB5533728.1"/>
    <property type="molecule type" value="Genomic_DNA"/>
</dbReference>
<proteinExistence type="predicted"/>
<dbReference type="RefSeq" id="WP_018324035.1">
    <property type="nucleotide sequence ID" value="NZ_JACHBK010000001.1"/>
</dbReference>
<protein>
    <submittedName>
        <fullName evidence="1">Uncharacterized protein</fullName>
    </submittedName>
</protein>
<evidence type="ECO:0000313" key="1">
    <source>
        <dbReference type="EMBL" id="MBB5533728.1"/>
    </source>
</evidence>
<sequence>MKIDPDIAMAHYAWKIKANGRRAIRRVTTLPELHDTLQTLNLPGIAPPEWVIKDAWRDQRAGHGRYVHNEGGRDEWSLIWTKVDDGPEL</sequence>
<dbReference type="AlphaFoldDB" id="A0A7W8U6N3"/>